<keyword evidence="1" id="KW-0812">Transmembrane</keyword>
<comment type="caution">
    <text evidence="2">The sequence shown here is derived from an EMBL/GenBank/DDBJ whole genome shotgun (WGS) entry which is preliminary data.</text>
</comment>
<keyword evidence="1" id="KW-0472">Membrane</keyword>
<dbReference type="AlphaFoldDB" id="B0PGL1"/>
<proteinExistence type="predicted"/>
<keyword evidence="1" id="KW-1133">Transmembrane helix</keyword>
<evidence type="ECO:0000256" key="1">
    <source>
        <dbReference type="SAM" id="Phobius"/>
    </source>
</evidence>
<dbReference type="Proteomes" id="UP000003803">
    <property type="component" value="Unassembled WGS sequence"/>
</dbReference>
<reference evidence="2" key="1">
    <citation type="submission" date="2007-11" db="EMBL/GenBank/DDBJ databases">
        <authorList>
            <person name="Fulton L."/>
            <person name="Clifton S."/>
            <person name="Fulton B."/>
            <person name="Xu J."/>
            <person name="Minx P."/>
            <person name="Pepin K.H."/>
            <person name="Johnson M."/>
            <person name="Thiruvilangam P."/>
            <person name="Bhonagiri V."/>
            <person name="Nash W.E."/>
            <person name="Mardis E.R."/>
            <person name="Wilson R.K."/>
        </authorList>
    </citation>
    <scope>NUCLEOTIDE SEQUENCE [LARGE SCALE GENOMIC DNA]</scope>
    <source>
        <strain evidence="2">DSM 17241</strain>
    </source>
</reference>
<accession>B0PGL1</accession>
<gene>
    <name evidence="2" type="ORF">ANACOL_04163</name>
</gene>
<feature type="transmembrane region" description="Helical" evidence="1">
    <location>
        <begin position="6"/>
        <end position="25"/>
    </location>
</feature>
<evidence type="ECO:0000313" key="3">
    <source>
        <dbReference type="Proteomes" id="UP000003803"/>
    </source>
</evidence>
<protein>
    <submittedName>
        <fullName evidence="2">Uncharacterized protein</fullName>
    </submittedName>
</protein>
<dbReference type="HOGENOM" id="CLU_3163926_0_0_9"/>
<name>B0PGL1_9FIRM</name>
<sequence length="47" mass="5578">MVGAIILRHLLSVKILTIYFNFIILEQIQFHNDSKLTYFLYMMGRAT</sequence>
<organism evidence="2 3">
    <name type="scientific">Anaerotruncus colihominis DSM 17241</name>
    <dbReference type="NCBI Taxonomy" id="445972"/>
    <lineage>
        <taxon>Bacteria</taxon>
        <taxon>Bacillati</taxon>
        <taxon>Bacillota</taxon>
        <taxon>Clostridia</taxon>
        <taxon>Eubacteriales</taxon>
        <taxon>Oscillospiraceae</taxon>
        <taxon>Anaerotruncus</taxon>
    </lineage>
</organism>
<keyword evidence="3" id="KW-1185">Reference proteome</keyword>
<reference evidence="2" key="2">
    <citation type="submission" date="2013-09" db="EMBL/GenBank/DDBJ databases">
        <title>Draft genome sequence of Anaerotruncus colihominis(DSM 17241).</title>
        <authorList>
            <person name="Sudarsanam P."/>
            <person name="Ley R."/>
            <person name="Guruge J."/>
            <person name="Turnbaugh P.J."/>
            <person name="Mahowald M."/>
            <person name="Liep D."/>
            <person name="Gordon J."/>
        </authorList>
    </citation>
    <scope>NUCLEOTIDE SEQUENCE</scope>
    <source>
        <strain evidence="2">DSM 17241</strain>
    </source>
</reference>
<dbReference type="EMBL" id="ABGD02000030">
    <property type="protein sequence ID" value="EDS09389.1"/>
    <property type="molecule type" value="Genomic_DNA"/>
</dbReference>
<evidence type="ECO:0000313" key="2">
    <source>
        <dbReference type="EMBL" id="EDS09389.1"/>
    </source>
</evidence>